<evidence type="ECO:0000313" key="11">
    <source>
        <dbReference type="Proteomes" id="UP000199451"/>
    </source>
</evidence>
<accession>A0A1G9P0J7</accession>
<gene>
    <name evidence="10" type="ORF">SAMN04487949_0181</name>
</gene>
<feature type="region of interest" description="Disordered" evidence="8">
    <location>
        <begin position="460"/>
        <end position="479"/>
    </location>
</feature>
<dbReference type="Gene3D" id="1.10.3720.10">
    <property type="entry name" value="MetI-like"/>
    <property type="match status" value="1"/>
</dbReference>
<sequence>MSETTTADVPLKDRIAANPQPALVWAAVGVVLVGVEFGALVQAVGALVSGTLALLGQPEAGRGLVAFGDAIPTLLSRDVIPNGGYYDGTAWQGTFLGLEPGVAWGIRVGLIYVYSALVIGWLVSGYFRYREHYRETDWTPRDDIVNRFSRHTWGKFGFVMVAFFVVMAVFAPALGPTTVDQNIQNPYSNEIQFWDEEAGEVGTTLVGEANIVSSSKGSPDRNVGPMQYDEFGRFHPFGTNTEGKDLFTYMAAGARLSLSIALLSIGLAAGIALLFALVTAYYKGLADLAVVLTSDSIQAIPLFMLLIIVFVVFNGTWIGDIYNGALLMVGIFTLIYWPGLWRAVRGPALQVSGQEWIDAAKSFGQRPLVTMKKHMAPYVIGYLLVYSSMTLGGIIIAIAGLSFIGLGISAPTPEWGRLVSDGQPYVASVSWHISLIPGVLITLVVTGFNALGDGVRDAIDPQSEGGESTEAAAAGGSGV</sequence>
<feature type="transmembrane region" description="Helical" evidence="7">
    <location>
        <begin position="156"/>
        <end position="175"/>
    </location>
</feature>
<dbReference type="PROSITE" id="PS50928">
    <property type="entry name" value="ABC_TM1"/>
    <property type="match status" value="1"/>
</dbReference>
<evidence type="ECO:0000256" key="4">
    <source>
        <dbReference type="ARBA" id="ARBA00022692"/>
    </source>
</evidence>
<feature type="compositionally biased region" description="Low complexity" evidence="8">
    <location>
        <begin position="463"/>
        <end position="479"/>
    </location>
</feature>
<reference evidence="11" key="1">
    <citation type="submission" date="2016-10" db="EMBL/GenBank/DDBJ databases">
        <authorList>
            <person name="Varghese N."/>
            <person name="Submissions S."/>
        </authorList>
    </citation>
    <scope>NUCLEOTIDE SEQUENCE [LARGE SCALE GENOMIC DNA]</scope>
    <source>
        <strain evidence="11">CGMCC 1.10119</strain>
    </source>
</reference>
<dbReference type="OrthoDB" id="312811at2157"/>
<dbReference type="EMBL" id="FNHL01000001">
    <property type="protein sequence ID" value="SDL92180.1"/>
    <property type="molecule type" value="Genomic_DNA"/>
</dbReference>
<evidence type="ECO:0000256" key="3">
    <source>
        <dbReference type="ARBA" id="ARBA00022475"/>
    </source>
</evidence>
<keyword evidence="3" id="KW-1003">Cell membrane</keyword>
<feature type="transmembrane region" description="Helical" evidence="7">
    <location>
        <begin position="104"/>
        <end position="127"/>
    </location>
</feature>
<dbReference type="STRING" id="660521.SAMN04487949_0181"/>
<comment type="similarity">
    <text evidence="7">Belongs to the binding-protein-dependent transport system permease family.</text>
</comment>
<dbReference type="PANTHER" id="PTHR43386">
    <property type="entry name" value="OLIGOPEPTIDE TRANSPORT SYSTEM PERMEASE PROTEIN APPC"/>
    <property type="match status" value="1"/>
</dbReference>
<evidence type="ECO:0000256" key="7">
    <source>
        <dbReference type="RuleBase" id="RU363032"/>
    </source>
</evidence>
<evidence type="ECO:0000256" key="5">
    <source>
        <dbReference type="ARBA" id="ARBA00022989"/>
    </source>
</evidence>
<evidence type="ECO:0000256" key="2">
    <source>
        <dbReference type="ARBA" id="ARBA00022448"/>
    </source>
</evidence>
<protein>
    <submittedName>
        <fullName evidence="10">Peptide/nickel transport system permease protein</fullName>
    </submittedName>
</protein>
<dbReference type="InterPro" id="IPR000515">
    <property type="entry name" value="MetI-like"/>
</dbReference>
<feature type="domain" description="ABC transmembrane type-1" evidence="9">
    <location>
        <begin position="254"/>
        <end position="452"/>
    </location>
</feature>
<proteinExistence type="inferred from homology"/>
<keyword evidence="11" id="KW-1185">Reference proteome</keyword>
<feature type="transmembrane region" description="Helical" evidence="7">
    <location>
        <begin position="299"/>
        <end position="319"/>
    </location>
</feature>
<dbReference type="PANTHER" id="PTHR43386:SF1">
    <property type="entry name" value="D,D-DIPEPTIDE TRANSPORT SYSTEM PERMEASE PROTEIN DDPC-RELATED"/>
    <property type="match status" value="1"/>
</dbReference>
<evidence type="ECO:0000256" key="6">
    <source>
        <dbReference type="ARBA" id="ARBA00023136"/>
    </source>
</evidence>
<dbReference type="InterPro" id="IPR050366">
    <property type="entry name" value="BP-dependent_transpt_permease"/>
</dbReference>
<dbReference type="RefSeq" id="WP_089693158.1">
    <property type="nucleotide sequence ID" value="NZ_FNHL01000001.1"/>
</dbReference>
<feature type="transmembrane region" description="Helical" evidence="7">
    <location>
        <begin position="22"/>
        <end position="48"/>
    </location>
</feature>
<dbReference type="GO" id="GO:0055085">
    <property type="term" value="P:transmembrane transport"/>
    <property type="evidence" value="ECO:0007669"/>
    <property type="project" value="InterPro"/>
</dbReference>
<dbReference type="Proteomes" id="UP000199451">
    <property type="component" value="Unassembled WGS sequence"/>
</dbReference>
<feature type="transmembrane region" description="Helical" evidence="7">
    <location>
        <begin position="379"/>
        <end position="409"/>
    </location>
</feature>
<dbReference type="InterPro" id="IPR035906">
    <property type="entry name" value="MetI-like_sf"/>
</dbReference>
<evidence type="ECO:0000259" key="9">
    <source>
        <dbReference type="PROSITE" id="PS50928"/>
    </source>
</evidence>
<feature type="transmembrane region" description="Helical" evidence="7">
    <location>
        <begin position="429"/>
        <end position="451"/>
    </location>
</feature>
<keyword evidence="4 7" id="KW-0812">Transmembrane</keyword>
<dbReference type="Pfam" id="PF12911">
    <property type="entry name" value="OppC_N"/>
    <property type="match status" value="1"/>
</dbReference>
<dbReference type="Pfam" id="PF00528">
    <property type="entry name" value="BPD_transp_1"/>
    <property type="match status" value="1"/>
</dbReference>
<evidence type="ECO:0000256" key="1">
    <source>
        <dbReference type="ARBA" id="ARBA00004651"/>
    </source>
</evidence>
<evidence type="ECO:0000313" key="10">
    <source>
        <dbReference type="EMBL" id="SDL92180.1"/>
    </source>
</evidence>
<keyword evidence="6 7" id="KW-0472">Membrane</keyword>
<keyword evidence="5 7" id="KW-1133">Transmembrane helix</keyword>
<name>A0A1G9P0J7_9EURY</name>
<feature type="transmembrane region" description="Helical" evidence="7">
    <location>
        <begin position="325"/>
        <end position="344"/>
    </location>
</feature>
<evidence type="ECO:0000256" key="8">
    <source>
        <dbReference type="SAM" id="MobiDB-lite"/>
    </source>
</evidence>
<comment type="subcellular location">
    <subcellularLocation>
        <location evidence="1 7">Cell membrane</location>
        <topology evidence="1 7">Multi-pass membrane protein</topology>
    </subcellularLocation>
</comment>
<feature type="transmembrane region" description="Helical" evidence="7">
    <location>
        <begin position="256"/>
        <end position="278"/>
    </location>
</feature>
<dbReference type="SUPFAM" id="SSF161098">
    <property type="entry name" value="MetI-like"/>
    <property type="match status" value="1"/>
</dbReference>
<dbReference type="InterPro" id="IPR025966">
    <property type="entry name" value="OppC_N"/>
</dbReference>
<organism evidence="10 11">
    <name type="scientific">Halogranum gelatinilyticum</name>
    <dbReference type="NCBI Taxonomy" id="660521"/>
    <lineage>
        <taxon>Archaea</taxon>
        <taxon>Methanobacteriati</taxon>
        <taxon>Methanobacteriota</taxon>
        <taxon>Stenosarchaea group</taxon>
        <taxon>Halobacteria</taxon>
        <taxon>Halobacteriales</taxon>
        <taxon>Haloferacaceae</taxon>
    </lineage>
</organism>
<dbReference type="GO" id="GO:0005886">
    <property type="term" value="C:plasma membrane"/>
    <property type="evidence" value="ECO:0007669"/>
    <property type="project" value="UniProtKB-SubCell"/>
</dbReference>
<dbReference type="AlphaFoldDB" id="A0A1G9P0J7"/>
<keyword evidence="2 7" id="KW-0813">Transport</keyword>